<accession>A0AA45HI66</accession>
<protein>
    <submittedName>
        <fullName evidence="1">Uncharacterized protein</fullName>
    </submittedName>
</protein>
<evidence type="ECO:0000313" key="2">
    <source>
        <dbReference type="Proteomes" id="UP000245921"/>
    </source>
</evidence>
<dbReference type="AlphaFoldDB" id="A0AA45HI66"/>
<gene>
    <name evidence="1" type="ORF">C7380_11221</name>
</gene>
<dbReference type="EMBL" id="QGGI01000012">
    <property type="protein sequence ID" value="PWJ90553.1"/>
    <property type="molecule type" value="Genomic_DNA"/>
</dbReference>
<comment type="caution">
    <text evidence="1">The sequence shown here is derived from an EMBL/GenBank/DDBJ whole genome shotgun (WGS) entry which is preliminary data.</text>
</comment>
<dbReference type="RefSeq" id="WP_109605131.1">
    <property type="nucleotide sequence ID" value="NZ_JAMHJO010000001.1"/>
</dbReference>
<keyword evidence="2" id="KW-1185">Reference proteome</keyword>
<evidence type="ECO:0000313" key="1">
    <source>
        <dbReference type="EMBL" id="PWJ90553.1"/>
    </source>
</evidence>
<name>A0AA45HI66_9BACT</name>
<dbReference type="Proteomes" id="UP000245921">
    <property type="component" value="Unassembled WGS sequence"/>
</dbReference>
<sequence>MSDKVLLSLSGIKNENFEIEKNEFETFEKLVDFYGEDTKGILTYIKINDQEIPLNYFDEVKNAFFEGGESIELMFETKKSVLNSLIEEGFEYINKVRENLDNLSKEVLMNSQEGHKMLGSLSEGFEALLTIINQTNEYIGEVTYNEQQIEKIKSILSTIVQAQASKNYIELSDNVDFDLPEIINIFDDVLKESKRILNHKVN</sequence>
<proteinExistence type="predicted"/>
<reference evidence="1 2" key="1">
    <citation type="submission" date="2018-05" db="EMBL/GenBank/DDBJ databases">
        <title>Genomic Encyclopedia of Type Strains, Phase IV (KMG-IV): sequencing the most valuable type-strain genomes for metagenomic binning, comparative biology and taxonomic classification.</title>
        <authorList>
            <person name="Goeker M."/>
        </authorList>
    </citation>
    <scope>NUCLEOTIDE SEQUENCE [LARGE SCALE GENOMIC DNA]</scope>
    <source>
        <strain evidence="1 2">DSM 24906</strain>
    </source>
</reference>
<organism evidence="1 2">
    <name type="scientific">Oceanotoga teriensis</name>
    <dbReference type="NCBI Taxonomy" id="515440"/>
    <lineage>
        <taxon>Bacteria</taxon>
        <taxon>Thermotogati</taxon>
        <taxon>Thermotogota</taxon>
        <taxon>Thermotogae</taxon>
        <taxon>Petrotogales</taxon>
        <taxon>Petrotogaceae</taxon>
        <taxon>Oceanotoga</taxon>
    </lineage>
</organism>